<evidence type="ECO:0000313" key="1">
    <source>
        <dbReference type="EMBL" id="OCK82760.1"/>
    </source>
</evidence>
<evidence type="ECO:0000313" key="2">
    <source>
        <dbReference type="Proteomes" id="UP000250266"/>
    </source>
</evidence>
<name>A0A8E2JHF0_9PEZI</name>
<protein>
    <submittedName>
        <fullName evidence="1">Uncharacterized protein</fullName>
    </submittedName>
</protein>
<gene>
    <name evidence="1" type="ORF">K432DRAFT_211221</name>
</gene>
<keyword evidence="2" id="KW-1185">Reference proteome</keyword>
<accession>A0A8E2JHF0</accession>
<reference evidence="1 2" key="1">
    <citation type="journal article" date="2016" name="Nat. Commun.">
        <title>Ectomycorrhizal ecology is imprinted in the genome of the dominant symbiotic fungus Cenococcum geophilum.</title>
        <authorList>
            <consortium name="DOE Joint Genome Institute"/>
            <person name="Peter M."/>
            <person name="Kohler A."/>
            <person name="Ohm R.A."/>
            <person name="Kuo A."/>
            <person name="Krutzmann J."/>
            <person name="Morin E."/>
            <person name="Arend M."/>
            <person name="Barry K.W."/>
            <person name="Binder M."/>
            <person name="Choi C."/>
            <person name="Clum A."/>
            <person name="Copeland A."/>
            <person name="Grisel N."/>
            <person name="Haridas S."/>
            <person name="Kipfer T."/>
            <person name="LaButti K."/>
            <person name="Lindquist E."/>
            <person name="Lipzen A."/>
            <person name="Maire R."/>
            <person name="Meier B."/>
            <person name="Mihaltcheva S."/>
            <person name="Molinier V."/>
            <person name="Murat C."/>
            <person name="Poggeler S."/>
            <person name="Quandt C.A."/>
            <person name="Sperisen C."/>
            <person name="Tritt A."/>
            <person name="Tisserant E."/>
            <person name="Crous P.W."/>
            <person name="Henrissat B."/>
            <person name="Nehls U."/>
            <person name="Egli S."/>
            <person name="Spatafora J.W."/>
            <person name="Grigoriev I.V."/>
            <person name="Martin F.M."/>
        </authorList>
    </citation>
    <scope>NUCLEOTIDE SEQUENCE [LARGE SCALE GENOMIC DNA]</scope>
    <source>
        <strain evidence="1 2">CBS 459.81</strain>
    </source>
</reference>
<proteinExistence type="predicted"/>
<dbReference type="Proteomes" id="UP000250266">
    <property type="component" value="Unassembled WGS sequence"/>
</dbReference>
<organism evidence="1 2">
    <name type="scientific">Lepidopterella palustris CBS 459.81</name>
    <dbReference type="NCBI Taxonomy" id="1314670"/>
    <lineage>
        <taxon>Eukaryota</taxon>
        <taxon>Fungi</taxon>
        <taxon>Dikarya</taxon>
        <taxon>Ascomycota</taxon>
        <taxon>Pezizomycotina</taxon>
        <taxon>Dothideomycetes</taxon>
        <taxon>Pleosporomycetidae</taxon>
        <taxon>Mytilinidiales</taxon>
        <taxon>Argynnaceae</taxon>
        <taxon>Lepidopterella</taxon>
    </lineage>
</organism>
<sequence>MFTKKTACRQHHVDSCAPTLQESRQAVSGGSYYYTACINWGLDSGHSSRAVPDTLYPQIRHLQNMFGDVDEREIKNEFCTVLKPLNSRQVHCGVDHERGQGRMNIIPCAVQFNQFIPTDLSSTPYIIWVSHGQHMHPPPPPTKPPDQYLTEIMGGYPAN</sequence>
<dbReference type="EMBL" id="KV744879">
    <property type="protein sequence ID" value="OCK82760.1"/>
    <property type="molecule type" value="Genomic_DNA"/>
</dbReference>
<dbReference type="AlphaFoldDB" id="A0A8E2JHF0"/>